<evidence type="ECO:0000313" key="8">
    <source>
        <dbReference type="EMBL" id="MFC5511480.1"/>
    </source>
</evidence>
<feature type="signal peptide" evidence="6">
    <location>
        <begin position="1"/>
        <end position="19"/>
    </location>
</feature>
<accession>A0ABW0PG36</accession>
<comment type="subcellular location">
    <subcellularLocation>
        <location evidence="1">Cell membrane</location>
        <topology evidence="1">Multi-pass membrane protein</topology>
    </subcellularLocation>
</comment>
<evidence type="ECO:0000256" key="2">
    <source>
        <dbReference type="ARBA" id="ARBA00022475"/>
    </source>
</evidence>
<evidence type="ECO:0000256" key="4">
    <source>
        <dbReference type="ARBA" id="ARBA00022989"/>
    </source>
</evidence>
<dbReference type="RefSeq" id="WP_379720194.1">
    <property type="nucleotide sequence ID" value="NZ_JBHSMS010000034.1"/>
</dbReference>
<reference evidence="9" key="1">
    <citation type="journal article" date="2019" name="Int. J. Syst. Evol. Microbiol.">
        <title>The Global Catalogue of Microorganisms (GCM) 10K type strain sequencing project: providing services to taxonomists for standard genome sequencing and annotation.</title>
        <authorList>
            <consortium name="The Broad Institute Genomics Platform"/>
            <consortium name="The Broad Institute Genome Sequencing Center for Infectious Disease"/>
            <person name="Wu L."/>
            <person name="Ma J."/>
        </authorList>
    </citation>
    <scope>NUCLEOTIDE SEQUENCE [LARGE SCALE GENOMIC DNA]</scope>
    <source>
        <strain evidence="9">CCUG 38813</strain>
    </source>
</reference>
<organism evidence="8 9">
    <name type="scientific">Massilia jejuensis</name>
    <dbReference type="NCBI Taxonomy" id="648894"/>
    <lineage>
        <taxon>Bacteria</taxon>
        <taxon>Pseudomonadati</taxon>
        <taxon>Pseudomonadota</taxon>
        <taxon>Betaproteobacteria</taxon>
        <taxon>Burkholderiales</taxon>
        <taxon>Oxalobacteraceae</taxon>
        <taxon>Telluria group</taxon>
        <taxon>Massilia</taxon>
    </lineage>
</organism>
<keyword evidence="9" id="KW-1185">Reference proteome</keyword>
<gene>
    <name evidence="8" type="ORF">ACFPOU_10130</name>
</gene>
<dbReference type="Pfam" id="PF17200">
    <property type="entry name" value="sCache_2"/>
    <property type="match status" value="1"/>
</dbReference>
<protein>
    <submittedName>
        <fullName evidence="8">Cache domain-containing protein</fullName>
    </submittedName>
</protein>
<evidence type="ECO:0000259" key="7">
    <source>
        <dbReference type="Pfam" id="PF17200"/>
    </source>
</evidence>
<evidence type="ECO:0000256" key="1">
    <source>
        <dbReference type="ARBA" id="ARBA00004651"/>
    </source>
</evidence>
<comment type="caution">
    <text evidence="8">The sequence shown here is derived from an EMBL/GenBank/DDBJ whole genome shotgun (WGS) entry which is preliminary data.</text>
</comment>
<keyword evidence="5" id="KW-0472">Membrane</keyword>
<evidence type="ECO:0000256" key="3">
    <source>
        <dbReference type="ARBA" id="ARBA00022692"/>
    </source>
</evidence>
<dbReference type="Gene3D" id="3.30.450.20">
    <property type="entry name" value="PAS domain"/>
    <property type="match status" value="1"/>
</dbReference>
<keyword evidence="4" id="KW-1133">Transmembrane helix</keyword>
<feature type="domain" description="Single Cache" evidence="7">
    <location>
        <begin position="50"/>
        <end position="147"/>
    </location>
</feature>
<dbReference type="EMBL" id="JBHSMS010000034">
    <property type="protein sequence ID" value="MFC5511480.1"/>
    <property type="molecule type" value="Genomic_DNA"/>
</dbReference>
<evidence type="ECO:0000256" key="6">
    <source>
        <dbReference type="SAM" id="SignalP"/>
    </source>
</evidence>
<dbReference type="InterPro" id="IPR033480">
    <property type="entry name" value="sCache_2"/>
</dbReference>
<evidence type="ECO:0000313" key="9">
    <source>
        <dbReference type="Proteomes" id="UP001596031"/>
    </source>
</evidence>
<keyword evidence="2" id="KW-1003">Cell membrane</keyword>
<keyword evidence="6" id="KW-0732">Signal</keyword>
<keyword evidence="3" id="KW-0812">Transmembrane</keyword>
<sequence>MKRVLTATLLGLAIGSASASEPTAKDAIAMVERGAAFAKANGKEALIKKITAKDPDFVQGSMYIYVRDFPAGVNIAHPYNQSIVGKDLNDVPDVNGKMYRRDIMDIAKKEGKGWVDYMYKNPDNGKVEAKTSYLMRVDDVVLVAGIYKK</sequence>
<feature type="chain" id="PRO_5047225570" evidence="6">
    <location>
        <begin position="20"/>
        <end position="149"/>
    </location>
</feature>
<dbReference type="Proteomes" id="UP001596031">
    <property type="component" value="Unassembled WGS sequence"/>
</dbReference>
<evidence type="ECO:0000256" key="5">
    <source>
        <dbReference type="ARBA" id="ARBA00023136"/>
    </source>
</evidence>
<name>A0ABW0PG36_9BURK</name>
<proteinExistence type="predicted"/>